<feature type="binding site" evidence="8">
    <location>
        <position position="270"/>
    </location>
    <ligand>
        <name>Zn(2+)</name>
        <dbReference type="ChEBI" id="CHEBI:29105"/>
        <label>2</label>
        <note>catalytic</note>
    </ligand>
</feature>
<dbReference type="Gene3D" id="3.60.15.10">
    <property type="entry name" value="Ribonuclease Z/Hydroxyacylglutathione hydrolase-like"/>
    <property type="match status" value="1"/>
</dbReference>
<dbReference type="RefSeq" id="WP_348025570.1">
    <property type="nucleotide sequence ID" value="NZ_CP129113.1"/>
</dbReference>
<feature type="binding site" evidence="8">
    <location>
        <position position="141"/>
    </location>
    <ligand>
        <name>Zn(2+)</name>
        <dbReference type="ChEBI" id="CHEBI:29105"/>
        <label>1</label>
        <note>catalytic</note>
    </ligand>
</feature>
<evidence type="ECO:0000256" key="4">
    <source>
        <dbReference type="ARBA" id="ARBA00022723"/>
    </source>
</evidence>
<comment type="similarity">
    <text evidence="8">Belongs to the RNase Z family.</text>
</comment>
<feature type="binding site" evidence="8">
    <location>
        <position position="212"/>
    </location>
    <ligand>
        <name>Zn(2+)</name>
        <dbReference type="ChEBI" id="CHEBI:29105"/>
        <label>2</label>
        <note>catalytic</note>
    </ligand>
</feature>
<comment type="catalytic activity">
    <reaction evidence="8">
        <text>Endonucleolytic cleavage of RNA, removing extra 3' nucleotides from tRNA precursor, generating 3' termini of tRNAs. A 3'-hydroxy group is left at the tRNA terminus and a 5'-phosphoryl group is left at the trailer molecule.</text>
        <dbReference type="EC" id="3.1.26.11"/>
    </reaction>
</comment>
<name>A0ABY9KS15_9BACI</name>
<keyword evidence="7 8" id="KW-0862">Zinc</keyword>
<dbReference type="PANTHER" id="PTHR46018">
    <property type="entry name" value="ZINC PHOSPHODIESTERASE ELAC PROTEIN 1"/>
    <property type="match status" value="1"/>
</dbReference>
<evidence type="ECO:0000256" key="5">
    <source>
        <dbReference type="ARBA" id="ARBA00022759"/>
    </source>
</evidence>
<feature type="binding site" evidence="8">
    <location>
        <position position="68"/>
    </location>
    <ligand>
        <name>Zn(2+)</name>
        <dbReference type="ChEBI" id="CHEBI:29105"/>
        <label>2</label>
        <note>catalytic</note>
    </ligand>
</feature>
<dbReference type="NCBIfam" id="TIGR02651">
    <property type="entry name" value="RNase_Z"/>
    <property type="match status" value="1"/>
</dbReference>
<feature type="binding site" evidence="8">
    <location>
        <position position="67"/>
    </location>
    <ligand>
        <name>Zn(2+)</name>
        <dbReference type="ChEBI" id="CHEBI:29105"/>
        <label>2</label>
        <note>catalytic</note>
    </ligand>
</feature>
<dbReference type="EC" id="3.1.26.11" evidence="8"/>
<feature type="binding site" evidence="8">
    <location>
        <position position="65"/>
    </location>
    <ligand>
        <name>Zn(2+)</name>
        <dbReference type="ChEBI" id="CHEBI:29105"/>
        <label>1</label>
        <note>catalytic</note>
    </ligand>
</feature>
<dbReference type="PANTHER" id="PTHR46018:SF2">
    <property type="entry name" value="ZINC PHOSPHODIESTERASE ELAC PROTEIN 1"/>
    <property type="match status" value="1"/>
</dbReference>
<comment type="cofactor">
    <cofactor evidence="8">
        <name>Zn(2+)</name>
        <dbReference type="ChEBI" id="CHEBI:29105"/>
    </cofactor>
    <text evidence="8">Binds 2 Zn(2+) ions.</text>
</comment>
<evidence type="ECO:0000256" key="8">
    <source>
        <dbReference type="HAMAP-Rule" id="MF_01818"/>
    </source>
</evidence>
<accession>A0ABY9KS15</accession>
<feature type="active site" description="Proton acceptor" evidence="8">
    <location>
        <position position="67"/>
    </location>
</feature>
<keyword evidence="4 8" id="KW-0479">Metal-binding</keyword>
<comment type="function">
    <text evidence="8">Zinc phosphodiesterase, which displays some tRNA 3'-processing endonuclease activity. Probably involved in tRNA maturation, by removing a 3'-trailer from precursor tRNA.</text>
</comment>
<dbReference type="CDD" id="cd07717">
    <property type="entry name" value="RNaseZ_ZiPD-like_MBL-fold"/>
    <property type="match status" value="1"/>
</dbReference>
<reference evidence="9" key="1">
    <citation type="submission" date="2023-06" db="EMBL/GenBank/DDBJ databases">
        <title>A Treasure from Seagulls: Isolation and Description of Aciduricobacillus qingdaonensis gen. nov., sp. nov., a Rare Obligately Uric Acid-utilizing Member in the Family Bacillaceae.</title>
        <authorList>
            <person name="Liu W."/>
            <person name="Wang B."/>
        </authorList>
    </citation>
    <scope>NUCLEOTIDE SEQUENCE</scope>
    <source>
        <strain evidence="9">44XB</strain>
    </source>
</reference>
<evidence type="ECO:0000256" key="6">
    <source>
        <dbReference type="ARBA" id="ARBA00022801"/>
    </source>
</evidence>
<dbReference type="NCBIfam" id="NF000801">
    <property type="entry name" value="PRK00055.1-3"/>
    <property type="match status" value="1"/>
</dbReference>
<evidence type="ECO:0000256" key="2">
    <source>
        <dbReference type="ARBA" id="ARBA00022694"/>
    </source>
</evidence>
<evidence type="ECO:0000313" key="10">
    <source>
        <dbReference type="Proteomes" id="UP001180087"/>
    </source>
</evidence>
<evidence type="ECO:0000256" key="7">
    <source>
        <dbReference type="ARBA" id="ARBA00022833"/>
    </source>
</evidence>
<dbReference type="SUPFAM" id="SSF56281">
    <property type="entry name" value="Metallo-hydrolase/oxidoreductase"/>
    <property type="match status" value="1"/>
</dbReference>
<evidence type="ECO:0000256" key="1">
    <source>
        <dbReference type="ARBA" id="ARBA00011738"/>
    </source>
</evidence>
<comment type="subunit">
    <text evidence="1 8">Homodimer.</text>
</comment>
<dbReference type="InterPro" id="IPR036866">
    <property type="entry name" value="RibonucZ/Hydroxyglut_hydro"/>
</dbReference>
<dbReference type="GO" id="GO:0042781">
    <property type="term" value="F:3'-tRNA processing endoribonuclease activity"/>
    <property type="evidence" value="ECO:0007669"/>
    <property type="project" value="UniProtKB-EC"/>
</dbReference>
<feature type="binding site" evidence="8">
    <location>
        <position position="212"/>
    </location>
    <ligand>
        <name>Zn(2+)</name>
        <dbReference type="ChEBI" id="CHEBI:29105"/>
        <label>1</label>
        <note>catalytic</note>
    </ligand>
</feature>
<keyword evidence="2 8" id="KW-0819">tRNA processing</keyword>
<keyword evidence="6 8" id="KW-0378">Hydrolase</keyword>
<dbReference type="EMBL" id="CP129113">
    <property type="protein sequence ID" value="WLV23502.1"/>
    <property type="molecule type" value="Genomic_DNA"/>
</dbReference>
<organism evidence="9 10">
    <name type="scientific">Aciduricibacillus chroicocephali</name>
    <dbReference type="NCBI Taxonomy" id="3054939"/>
    <lineage>
        <taxon>Bacteria</taxon>
        <taxon>Bacillati</taxon>
        <taxon>Bacillota</taxon>
        <taxon>Bacilli</taxon>
        <taxon>Bacillales</taxon>
        <taxon>Bacillaceae</taxon>
        <taxon>Aciduricibacillus</taxon>
    </lineage>
</organism>
<evidence type="ECO:0000256" key="3">
    <source>
        <dbReference type="ARBA" id="ARBA00022722"/>
    </source>
</evidence>
<gene>
    <name evidence="8 9" type="primary">rnz</name>
    <name evidence="9" type="ORF">QR721_07495</name>
</gene>
<proteinExistence type="inferred from homology"/>
<dbReference type="InterPro" id="IPR013471">
    <property type="entry name" value="RNase_Z/BN"/>
</dbReference>
<dbReference type="Pfam" id="PF23023">
    <property type="entry name" value="Anti-Pycsar_Apyc1"/>
    <property type="match status" value="1"/>
</dbReference>
<feature type="binding site" evidence="8">
    <location>
        <position position="63"/>
    </location>
    <ligand>
        <name>Zn(2+)</name>
        <dbReference type="ChEBI" id="CHEBI:29105"/>
        <label>1</label>
        <note>catalytic</note>
    </ligand>
</feature>
<dbReference type="HAMAP" id="MF_01818">
    <property type="entry name" value="RNase_Z_BN"/>
    <property type="match status" value="1"/>
</dbReference>
<keyword evidence="5 8" id="KW-0255">Endonuclease</keyword>
<sequence>MELIFLGTGAGMPSKERNVTAIALSMPQELNSVWLFDCGEATQHQILHTPIRPRKISKIFITHMHGDHIFGLPGLLGSRSFQGGDSKLDIYGPEGIRQFIETSLHTSRTHLSYPLEIHEFTEEGLILEEKGFKVSIKKLEHGIPCFGFRIEEPERKGELLVDKLRADGIQPGPLYKEIKMNDTVVLEDGRIVYRDDYLGPAKRGRIVSILGDTRNTARHAEFILNSDTLVHEATFEAAKPELAHDYFHSTTEEAARLAEAGQVGQLIITHISSRYQEEDEMRLLGEARAIFPNTELAHDFSVFDLPMKK</sequence>
<evidence type="ECO:0000313" key="9">
    <source>
        <dbReference type="EMBL" id="WLV23502.1"/>
    </source>
</evidence>
<keyword evidence="3 8" id="KW-0540">Nuclease</keyword>
<dbReference type="Proteomes" id="UP001180087">
    <property type="component" value="Chromosome"/>
</dbReference>
<keyword evidence="10" id="KW-1185">Reference proteome</keyword>
<protein>
    <recommendedName>
        <fullName evidence="8">Ribonuclease Z</fullName>
        <shortName evidence="8">RNase Z</shortName>
        <ecNumber evidence="8">3.1.26.11</ecNumber>
    </recommendedName>
    <alternativeName>
        <fullName evidence="8">tRNA 3 endonuclease</fullName>
    </alternativeName>
    <alternativeName>
        <fullName evidence="8">tRNase Z</fullName>
    </alternativeName>
</protein>